<accession>A0AAW0WS14</accession>
<dbReference type="GO" id="GO:0005737">
    <property type="term" value="C:cytoplasm"/>
    <property type="evidence" value="ECO:0007669"/>
    <property type="project" value="TreeGrafter"/>
</dbReference>
<dbReference type="GO" id="GO:0006457">
    <property type="term" value="P:protein folding"/>
    <property type="evidence" value="ECO:0007669"/>
    <property type="project" value="TreeGrafter"/>
</dbReference>
<feature type="compositionally biased region" description="Low complexity" evidence="1">
    <location>
        <begin position="108"/>
        <end position="124"/>
    </location>
</feature>
<organism evidence="3 4">
    <name type="scientific">Cherax quadricarinatus</name>
    <name type="common">Australian red claw crayfish</name>
    <dbReference type="NCBI Taxonomy" id="27406"/>
    <lineage>
        <taxon>Eukaryota</taxon>
        <taxon>Metazoa</taxon>
        <taxon>Ecdysozoa</taxon>
        <taxon>Arthropoda</taxon>
        <taxon>Crustacea</taxon>
        <taxon>Multicrustacea</taxon>
        <taxon>Malacostraca</taxon>
        <taxon>Eumalacostraca</taxon>
        <taxon>Eucarida</taxon>
        <taxon>Decapoda</taxon>
        <taxon>Pleocyemata</taxon>
        <taxon>Astacidea</taxon>
        <taxon>Parastacoidea</taxon>
        <taxon>Parastacidae</taxon>
        <taxon>Cherax</taxon>
    </lineage>
</organism>
<evidence type="ECO:0000313" key="4">
    <source>
        <dbReference type="Proteomes" id="UP001445076"/>
    </source>
</evidence>
<evidence type="ECO:0000259" key="2">
    <source>
        <dbReference type="PROSITE" id="PS51203"/>
    </source>
</evidence>
<dbReference type="Proteomes" id="UP001445076">
    <property type="component" value="Unassembled WGS sequence"/>
</dbReference>
<feature type="region of interest" description="Disordered" evidence="1">
    <location>
        <begin position="108"/>
        <end position="143"/>
    </location>
</feature>
<dbReference type="PROSITE" id="PS51203">
    <property type="entry name" value="CS"/>
    <property type="match status" value="1"/>
</dbReference>
<keyword evidence="4" id="KW-1185">Reference proteome</keyword>
<dbReference type="SUPFAM" id="SSF49764">
    <property type="entry name" value="HSP20-like chaperones"/>
    <property type="match status" value="1"/>
</dbReference>
<dbReference type="GO" id="GO:0051082">
    <property type="term" value="F:unfolded protein binding"/>
    <property type="evidence" value="ECO:0007669"/>
    <property type="project" value="TreeGrafter"/>
</dbReference>
<dbReference type="InterPro" id="IPR037898">
    <property type="entry name" value="NudC_fam"/>
</dbReference>
<dbReference type="Pfam" id="PF04969">
    <property type="entry name" value="CS"/>
    <property type="match status" value="1"/>
</dbReference>
<sequence>MSSAGHHDTVLAHILTQEHNSLPSFLNAVFGFLSRHCPLIPFREEMYGSAHISGEHLISQSYCKWRQKYLDDKASQSLLPERCKEEDVPVALSEEVVISHNRLNGSHAVSTGTADTASGGSTASYPNSSGPYSKSRKHDSNFDTTNGAVRDSYAWTQTIEDMEVRVTVPDNVLRGKQVRVILQASFIEVGVQEPGLVWHTLLKGKLIHNIKAEESLWSLLPGEHISIHLEKSEECWWDRLMSSEDPIDLKKISAERDYATLPQEERQKIQQLVWNKQQQDQGKPTTDQLKMESVLRKAWNIEGSPFQGKPYDPSLINFTAGGSFGKG</sequence>
<name>A0AAW0WS14_CHEQU</name>
<proteinExistence type="predicted"/>
<protein>
    <recommendedName>
        <fullName evidence="2">CS domain-containing protein</fullName>
    </recommendedName>
</protein>
<dbReference type="EMBL" id="JARKIK010000064">
    <property type="protein sequence ID" value="KAK8730533.1"/>
    <property type="molecule type" value="Genomic_DNA"/>
</dbReference>
<gene>
    <name evidence="3" type="ORF">OTU49_008052</name>
</gene>
<comment type="caution">
    <text evidence="3">The sequence shown here is derived from an EMBL/GenBank/DDBJ whole genome shotgun (WGS) entry which is preliminary data.</text>
</comment>
<evidence type="ECO:0000313" key="3">
    <source>
        <dbReference type="EMBL" id="KAK8730533.1"/>
    </source>
</evidence>
<feature type="domain" description="CS" evidence="2">
    <location>
        <begin position="148"/>
        <end position="241"/>
    </location>
</feature>
<reference evidence="3 4" key="1">
    <citation type="journal article" date="2024" name="BMC Genomics">
        <title>Genome assembly of redclaw crayfish (Cherax quadricarinatus) provides insights into its immune adaptation and hypoxia tolerance.</title>
        <authorList>
            <person name="Liu Z."/>
            <person name="Zheng J."/>
            <person name="Li H."/>
            <person name="Fang K."/>
            <person name="Wang S."/>
            <person name="He J."/>
            <person name="Zhou D."/>
            <person name="Weng S."/>
            <person name="Chi M."/>
            <person name="Gu Z."/>
            <person name="He J."/>
            <person name="Li F."/>
            <person name="Wang M."/>
        </authorList>
    </citation>
    <scope>NUCLEOTIDE SEQUENCE [LARGE SCALE GENOMIC DNA]</scope>
    <source>
        <strain evidence="3">ZL_2023a</strain>
    </source>
</reference>
<dbReference type="Gene3D" id="2.60.40.790">
    <property type="match status" value="1"/>
</dbReference>
<dbReference type="AlphaFoldDB" id="A0AAW0WS14"/>
<dbReference type="InterPro" id="IPR007052">
    <property type="entry name" value="CS_dom"/>
</dbReference>
<dbReference type="PANTHER" id="PTHR12356">
    <property type="entry name" value="NUCLEAR MOVEMENT PROTEIN NUDC"/>
    <property type="match status" value="1"/>
</dbReference>
<dbReference type="InterPro" id="IPR008978">
    <property type="entry name" value="HSP20-like_chaperone"/>
</dbReference>
<dbReference type="PANTHER" id="PTHR12356:SF19">
    <property type="entry name" value="NUDC DOMAIN-CONTAINING PROTEIN 3"/>
    <property type="match status" value="1"/>
</dbReference>
<evidence type="ECO:0000256" key="1">
    <source>
        <dbReference type="SAM" id="MobiDB-lite"/>
    </source>
</evidence>